<proteinExistence type="predicted"/>
<dbReference type="AlphaFoldDB" id="A0ABD2Q9Q9"/>
<gene>
    <name evidence="1" type="ORF">Ciccas_005136</name>
</gene>
<accession>A0ABD2Q9Q9</accession>
<comment type="caution">
    <text evidence="1">The sequence shown here is derived from an EMBL/GenBank/DDBJ whole genome shotgun (WGS) entry which is preliminary data.</text>
</comment>
<dbReference type="EMBL" id="JBJKFK010000579">
    <property type="protein sequence ID" value="KAL3316218.1"/>
    <property type="molecule type" value="Genomic_DNA"/>
</dbReference>
<sequence>MAHTSNDDAITLESFKAMEETVKMHQVRRNWIDNYVIKAFIEWIQSNLGSVLDVLKCDFTSVEDMKKLSKEQLNRVDSKIQAGMNDLPHKERRSKLLIFGLPVISKEYDVLKEACSKAGLPRLHAARRFGKEQKDNQDIARLRPVRLTFNEFIPRQKCCTKLKVAGMTYNLVCDKNHLFRQLMKLKEVAKTVRSSDDKTQQAQKLVLH</sequence>
<protein>
    <submittedName>
        <fullName evidence="1">Uncharacterized protein</fullName>
    </submittedName>
</protein>
<keyword evidence="2" id="KW-1185">Reference proteome</keyword>
<reference evidence="1 2" key="1">
    <citation type="submission" date="2024-11" db="EMBL/GenBank/DDBJ databases">
        <title>Adaptive evolution of stress response genes in parasites aligns with host niche diversity.</title>
        <authorList>
            <person name="Hahn C."/>
            <person name="Resl P."/>
        </authorList>
    </citation>
    <scope>NUCLEOTIDE SEQUENCE [LARGE SCALE GENOMIC DNA]</scope>
    <source>
        <strain evidence="1">EGGRZ-B1_66</strain>
        <tissue evidence="1">Body</tissue>
    </source>
</reference>
<name>A0ABD2Q9Q9_9PLAT</name>
<evidence type="ECO:0000313" key="1">
    <source>
        <dbReference type="EMBL" id="KAL3316218.1"/>
    </source>
</evidence>
<dbReference type="Proteomes" id="UP001626550">
    <property type="component" value="Unassembled WGS sequence"/>
</dbReference>
<organism evidence="1 2">
    <name type="scientific">Cichlidogyrus casuarinus</name>
    <dbReference type="NCBI Taxonomy" id="1844966"/>
    <lineage>
        <taxon>Eukaryota</taxon>
        <taxon>Metazoa</taxon>
        <taxon>Spiralia</taxon>
        <taxon>Lophotrochozoa</taxon>
        <taxon>Platyhelminthes</taxon>
        <taxon>Monogenea</taxon>
        <taxon>Monopisthocotylea</taxon>
        <taxon>Dactylogyridea</taxon>
        <taxon>Ancyrocephalidae</taxon>
        <taxon>Cichlidogyrus</taxon>
    </lineage>
</organism>
<evidence type="ECO:0000313" key="2">
    <source>
        <dbReference type="Proteomes" id="UP001626550"/>
    </source>
</evidence>